<reference evidence="2 3" key="1">
    <citation type="submission" date="2018-10" db="EMBL/GenBank/DDBJ databases">
        <title>Isolation, diversity and antifungal activity of actinobacteria from wheat.</title>
        <authorList>
            <person name="Han C."/>
        </authorList>
    </citation>
    <scope>NUCLEOTIDE SEQUENCE [LARGE SCALE GENOMIC DNA]</scope>
    <source>
        <strain evidence="2 3">NEAU-YY56</strain>
    </source>
</reference>
<dbReference type="PROSITE" id="PS51819">
    <property type="entry name" value="VOC"/>
    <property type="match status" value="1"/>
</dbReference>
<sequence length="157" mass="16883">MASVTDATTPRQLRLIIETDDFDQAIRFYRDVLGMPEQAAYATTGDDRVAILHAGTATIELATREHARAVDAVEGMPPGTGPALRLALEVTSTADAVAAAEAGGAEVLAPPTRTPFRSVNARVAGPDGWQVTFFQELETLDERRAREGFTVDGDRDR</sequence>
<dbReference type="EMBL" id="RFFI01000005">
    <property type="protein sequence ID" value="RMI14054.1"/>
    <property type="molecule type" value="Genomic_DNA"/>
</dbReference>
<dbReference type="InterPro" id="IPR037523">
    <property type="entry name" value="VOC_core"/>
</dbReference>
<keyword evidence="3" id="KW-1185">Reference proteome</keyword>
<evidence type="ECO:0000259" key="1">
    <source>
        <dbReference type="PROSITE" id="PS51819"/>
    </source>
</evidence>
<protein>
    <submittedName>
        <fullName evidence="2">VOC family protein</fullName>
    </submittedName>
</protein>
<dbReference type="Proteomes" id="UP000269289">
    <property type="component" value="Unassembled WGS sequence"/>
</dbReference>
<dbReference type="InterPro" id="IPR004360">
    <property type="entry name" value="Glyas_Fos-R_dOase_dom"/>
</dbReference>
<gene>
    <name evidence="2" type="ORF">EBM89_01630</name>
</gene>
<evidence type="ECO:0000313" key="3">
    <source>
        <dbReference type="Proteomes" id="UP000269289"/>
    </source>
</evidence>
<accession>A0A3M2JLN5</accession>
<feature type="domain" description="VOC" evidence="1">
    <location>
        <begin position="11"/>
        <end position="136"/>
    </location>
</feature>
<dbReference type="Pfam" id="PF00903">
    <property type="entry name" value="Glyoxalase"/>
    <property type="match status" value="1"/>
</dbReference>
<proteinExistence type="predicted"/>
<dbReference type="InterPro" id="IPR029068">
    <property type="entry name" value="Glyas_Bleomycin-R_OHBP_Dase"/>
</dbReference>
<dbReference type="SUPFAM" id="SSF54593">
    <property type="entry name" value="Glyoxalase/Bleomycin resistance protein/Dihydroxybiphenyl dioxygenase"/>
    <property type="match status" value="1"/>
</dbReference>
<name>A0A3M2JLN5_9CELL</name>
<organism evidence="2 3">
    <name type="scientific">Cellulomonas triticagri</name>
    <dbReference type="NCBI Taxonomy" id="2483352"/>
    <lineage>
        <taxon>Bacteria</taxon>
        <taxon>Bacillati</taxon>
        <taxon>Actinomycetota</taxon>
        <taxon>Actinomycetes</taxon>
        <taxon>Micrococcales</taxon>
        <taxon>Cellulomonadaceae</taxon>
        <taxon>Cellulomonas</taxon>
    </lineage>
</organism>
<dbReference type="OrthoDB" id="956698at2"/>
<comment type="caution">
    <text evidence="2">The sequence shown here is derived from an EMBL/GenBank/DDBJ whole genome shotgun (WGS) entry which is preliminary data.</text>
</comment>
<dbReference type="Gene3D" id="3.10.180.10">
    <property type="entry name" value="2,3-Dihydroxybiphenyl 1,2-Dioxygenase, domain 1"/>
    <property type="match status" value="1"/>
</dbReference>
<dbReference type="AlphaFoldDB" id="A0A3M2JLN5"/>
<evidence type="ECO:0000313" key="2">
    <source>
        <dbReference type="EMBL" id="RMI14054.1"/>
    </source>
</evidence>